<dbReference type="InterPro" id="IPR011008">
    <property type="entry name" value="Dimeric_a/b-barrel"/>
</dbReference>
<keyword evidence="4" id="KW-1185">Reference proteome</keyword>
<sequence length="96" mass="10987">MNQYLITAYDFTDEQALDRRMAVRPDHLEGARTLKSKNQFVLGGAMLNDDGKMVGSTMMVQFETPADLDEWLANEPYILRKVWDKVTVTSFRVANV</sequence>
<dbReference type="PANTHER" id="PTHR33606:SF3">
    <property type="entry name" value="PROTEIN YCII"/>
    <property type="match status" value="1"/>
</dbReference>
<comment type="caution">
    <text evidence="3">The sequence shown here is derived from an EMBL/GenBank/DDBJ whole genome shotgun (WGS) entry which is preliminary data.</text>
</comment>
<dbReference type="RefSeq" id="WP_160906396.1">
    <property type="nucleotide sequence ID" value="NZ_WVHS01000002.1"/>
</dbReference>
<dbReference type="EMBL" id="WVHS01000002">
    <property type="protein sequence ID" value="MXV15397.1"/>
    <property type="molecule type" value="Genomic_DNA"/>
</dbReference>
<reference evidence="3 4" key="1">
    <citation type="submission" date="2019-11" db="EMBL/GenBank/DDBJ databases">
        <title>Pedobacter sp. HMF7056 Genome sequencing and assembly.</title>
        <authorList>
            <person name="Kang H."/>
            <person name="Kim H."/>
            <person name="Joh K."/>
        </authorList>
    </citation>
    <scope>NUCLEOTIDE SEQUENCE [LARGE SCALE GENOMIC DNA]</scope>
    <source>
        <strain evidence="3 4">HMF7056</strain>
    </source>
</reference>
<evidence type="ECO:0000313" key="4">
    <source>
        <dbReference type="Proteomes" id="UP000451233"/>
    </source>
</evidence>
<organism evidence="3 4">
    <name type="scientific">Hufsiella ginkgonis</name>
    <dbReference type="NCBI Taxonomy" id="2695274"/>
    <lineage>
        <taxon>Bacteria</taxon>
        <taxon>Pseudomonadati</taxon>
        <taxon>Bacteroidota</taxon>
        <taxon>Sphingobacteriia</taxon>
        <taxon>Sphingobacteriales</taxon>
        <taxon>Sphingobacteriaceae</taxon>
        <taxon>Hufsiella</taxon>
    </lineage>
</organism>
<dbReference type="Gene3D" id="3.30.70.1060">
    <property type="entry name" value="Dimeric alpha+beta barrel"/>
    <property type="match status" value="1"/>
</dbReference>
<evidence type="ECO:0000256" key="1">
    <source>
        <dbReference type="ARBA" id="ARBA00007689"/>
    </source>
</evidence>
<proteinExistence type="inferred from homology"/>
<dbReference type="InterPro" id="IPR005545">
    <property type="entry name" value="YCII"/>
</dbReference>
<name>A0A7K1XX34_9SPHI</name>
<gene>
    <name evidence="3" type="ORF">GS398_08795</name>
</gene>
<comment type="similarity">
    <text evidence="1">Belongs to the YciI family.</text>
</comment>
<dbReference type="AlphaFoldDB" id="A0A7K1XX34"/>
<feature type="domain" description="YCII-related" evidence="2">
    <location>
        <begin position="4"/>
        <end position="91"/>
    </location>
</feature>
<evidence type="ECO:0000313" key="3">
    <source>
        <dbReference type="EMBL" id="MXV15397.1"/>
    </source>
</evidence>
<dbReference type="PANTHER" id="PTHR33606">
    <property type="entry name" value="PROTEIN YCII"/>
    <property type="match status" value="1"/>
</dbReference>
<evidence type="ECO:0000259" key="2">
    <source>
        <dbReference type="Pfam" id="PF03795"/>
    </source>
</evidence>
<dbReference type="SUPFAM" id="SSF54909">
    <property type="entry name" value="Dimeric alpha+beta barrel"/>
    <property type="match status" value="1"/>
</dbReference>
<accession>A0A7K1XX34</accession>
<protein>
    <recommendedName>
        <fullName evidence="2">YCII-related domain-containing protein</fullName>
    </recommendedName>
</protein>
<dbReference type="Pfam" id="PF03795">
    <property type="entry name" value="YCII"/>
    <property type="match status" value="1"/>
</dbReference>
<dbReference type="InterPro" id="IPR051807">
    <property type="entry name" value="Sec-metab_biosynth-assoc"/>
</dbReference>
<dbReference type="Proteomes" id="UP000451233">
    <property type="component" value="Unassembled WGS sequence"/>
</dbReference>